<evidence type="ECO:0000313" key="4">
    <source>
        <dbReference type="Proteomes" id="UP000659654"/>
    </source>
</evidence>
<dbReference type="EMBL" id="CAJFDI010000002">
    <property type="protein sequence ID" value="CAD5214591.1"/>
    <property type="molecule type" value="Genomic_DNA"/>
</dbReference>
<dbReference type="WBParaSite" id="BXY_0498400.1">
    <property type="protein sequence ID" value="BXY_0498400.1"/>
    <property type="gene ID" value="BXY_0498400"/>
</dbReference>
<evidence type="ECO:0000313" key="2">
    <source>
        <dbReference type="EMBL" id="CAD5214591.1"/>
    </source>
</evidence>
<feature type="transmembrane region" description="Helical" evidence="1">
    <location>
        <begin position="39"/>
        <end position="56"/>
    </location>
</feature>
<reference evidence="5" key="1">
    <citation type="submission" date="2016-11" db="UniProtKB">
        <authorList>
            <consortium name="WormBaseParasite"/>
        </authorList>
    </citation>
    <scope>IDENTIFICATION</scope>
</reference>
<dbReference type="Proteomes" id="UP000659654">
    <property type="component" value="Unassembled WGS sequence"/>
</dbReference>
<keyword evidence="1" id="KW-0472">Membrane</keyword>
<evidence type="ECO:0000313" key="3">
    <source>
        <dbReference type="Proteomes" id="UP000095284"/>
    </source>
</evidence>
<keyword evidence="4" id="KW-1185">Reference proteome</keyword>
<sequence>MSDKTHRDIPFLLLIQSVLSFAFIFWTRKQDALPVDVKIIEIGLLVSVQTTLLALFGCYRKKWILFVPFLICHTAALCLVTGFSLLLIAQLAVRLFLRGQENTAHDQTIIEYDENSHYSEVLYSLGLILVTVLTVVVAVGDNIWKCYKYTVELRINDKINIPAMRERNKNY</sequence>
<reference evidence="2" key="2">
    <citation type="submission" date="2020-09" db="EMBL/GenBank/DDBJ databases">
        <authorList>
            <person name="Kikuchi T."/>
        </authorList>
    </citation>
    <scope>NUCLEOTIDE SEQUENCE</scope>
    <source>
        <strain evidence="2">Ka4C1</strain>
    </source>
</reference>
<dbReference type="OrthoDB" id="10464441at2759"/>
<proteinExistence type="predicted"/>
<keyword evidence="1" id="KW-1133">Transmembrane helix</keyword>
<gene>
    <name evidence="2" type="ORF">BXYJ_LOCUS3606</name>
</gene>
<dbReference type="EMBL" id="CAJFCV020000002">
    <property type="protein sequence ID" value="CAG9095212.1"/>
    <property type="molecule type" value="Genomic_DNA"/>
</dbReference>
<feature type="transmembrane region" description="Helical" evidence="1">
    <location>
        <begin position="63"/>
        <end position="89"/>
    </location>
</feature>
<organism evidence="3 5">
    <name type="scientific">Bursaphelenchus xylophilus</name>
    <name type="common">Pinewood nematode worm</name>
    <name type="synonym">Aphelenchoides xylophilus</name>
    <dbReference type="NCBI Taxonomy" id="6326"/>
    <lineage>
        <taxon>Eukaryota</taxon>
        <taxon>Metazoa</taxon>
        <taxon>Ecdysozoa</taxon>
        <taxon>Nematoda</taxon>
        <taxon>Chromadorea</taxon>
        <taxon>Rhabditida</taxon>
        <taxon>Tylenchina</taxon>
        <taxon>Tylenchomorpha</taxon>
        <taxon>Aphelenchoidea</taxon>
        <taxon>Aphelenchoididae</taxon>
        <taxon>Bursaphelenchus</taxon>
    </lineage>
</organism>
<accession>A0A1I7RW71</accession>
<evidence type="ECO:0000313" key="5">
    <source>
        <dbReference type="WBParaSite" id="BXY_0498400.1"/>
    </source>
</evidence>
<keyword evidence="1" id="KW-0812">Transmembrane</keyword>
<name>A0A1I7RW71_BURXY</name>
<protein>
    <submittedName>
        <fullName evidence="2">(pine wood nematode) hypothetical protein</fullName>
    </submittedName>
</protein>
<evidence type="ECO:0000256" key="1">
    <source>
        <dbReference type="SAM" id="Phobius"/>
    </source>
</evidence>
<dbReference type="AlphaFoldDB" id="A0A1I7RW71"/>
<feature type="transmembrane region" description="Helical" evidence="1">
    <location>
        <begin position="121"/>
        <end position="144"/>
    </location>
</feature>
<dbReference type="Proteomes" id="UP000582659">
    <property type="component" value="Unassembled WGS sequence"/>
</dbReference>
<dbReference type="Proteomes" id="UP000095284">
    <property type="component" value="Unplaced"/>
</dbReference>
<feature type="transmembrane region" description="Helical" evidence="1">
    <location>
        <begin position="9"/>
        <end position="27"/>
    </location>
</feature>